<sequence length="127" mass="12959">MIELDVVSPAARFWNAEPGLKLYEPSAFSVNVPPLEPATAVPTLAALPLTCETVSVSPSGSVSLDSTPFCALTVSDVSSSVVPLSATAVGAGLVTSHWNSCEVEAPDGSVAVTTTVYTPLLPPCEAE</sequence>
<gene>
    <name evidence="1" type="ORF">LMG26690_03178</name>
</gene>
<keyword evidence="2" id="KW-1185">Reference proteome</keyword>
<reference evidence="1 2" key="1">
    <citation type="submission" date="2020-04" db="EMBL/GenBank/DDBJ databases">
        <authorList>
            <person name="De Canck E."/>
        </authorList>
    </citation>
    <scope>NUCLEOTIDE SEQUENCE [LARGE SCALE GENOMIC DNA]</scope>
    <source>
        <strain evidence="1 2">LMG 26690</strain>
    </source>
</reference>
<dbReference type="EMBL" id="CADIJM010000006">
    <property type="protein sequence ID" value="CAB3710833.1"/>
    <property type="molecule type" value="Genomic_DNA"/>
</dbReference>
<dbReference type="Proteomes" id="UP000494214">
    <property type="component" value="Unassembled WGS sequence"/>
</dbReference>
<dbReference type="AlphaFoldDB" id="A0A6S7AB73"/>
<protein>
    <submittedName>
        <fullName evidence="1">Uncharacterized protein</fullName>
    </submittedName>
</protein>
<name>A0A6S7AB73_9BURK</name>
<accession>A0A6S7AB73</accession>
<evidence type="ECO:0000313" key="1">
    <source>
        <dbReference type="EMBL" id="CAB3710833.1"/>
    </source>
</evidence>
<evidence type="ECO:0000313" key="2">
    <source>
        <dbReference type="Proteomes" id="UP000494214"/>
    </source>
</evidence>
<proteinExistence type="predicted"/>
<organism evidence="1 2">
    <name type="scientific">Achromobacter animicus</name>
    <dbReference type="NCBI Taxonomy" id="1389935"/>
    <lineage>
        <taxon>Bacteria</taxon>
        <taxon>Pseudomonadati</taxon>
        <taxon>Pseudomonadota</taxon>
        <taxon>Betaproteobacteria</taxon>
        <taxon>Burkholderiales</taxon>
        <taxon>Alcaligenaceae</taxon>
        <taxon>Achromobacter</taxon>
    </lineage>
</organism>